<feature type="region of interest" description="Disordered" evidence="1">
    <location>
        <begin position="151"/>
        <end position="197"/>
    </location>
</feature>
<name>A0ABN9WP62_9DINO</name>
<accession>A0ABN9WP62</accession>
<keyword evidence="3" id="KW-1185">Reference proteome</keyword>
<evidence type="ECO:0000256" key="1">
    <source>
        <dbReference type="SAM" id="MobiDB-lite"/>
    </source>
</evidence>
<evidence type="ECO:0000313" key="3">
    <source>
        <dbReference type="Proteomes" id="UP001189429"/>
    </source>
</evidence>
<feature type="compositionally biased region" description="Basic and acidic residues" evidence="1">
    <location>
        <begin position="56"/>
        <end position="71"/>
    </location>
</feature>
<organism evidence="2 3">
    <name type="scientific">Prorocentrum cordatum</name>
    <dbReference type="NCBI Taxonomy" id="2364126"/>
    <lineage>
        <taxon>Eukaryota</taxon>
        <taxon>Sar</taxon>
        <taxon>Alveolata</taxon>
        <taxon>Dinophyceae</taxon>
        <taxon>Prorocentrales</taxon>
        <taxon>Prorocentraceae</taxon>
        <taxon>Prorocentrum</taxon>
    </lineage>
</organism>
<dbReference type="EMBL" id="CAUYUJ010018869">
    <property type="protein sequence ID" value="CAK0886922.1"/>
    <property type="molecule type" value="Genomic_DNA"/>
</dbReference>
<feature type="region of interest" description="Disordered" evidence="1">
    <location>
        <begin position="238"/>
        <end position="260"/>
    </location>
</feature>
<feature type="compositionally biased region" description="Acidic residues" evidence="1">
    <location>
        <begin position="45"/>
        <end position="55"/>
    </location>
</feature>
<reference evidence="2" key="1">
    <citation type="submission" date="2023-10" db="EMBL/GenBank/DDBJ databases">
        <authorList>
            <person name="Chen Y."/>
            <person name="Shah S."/>
            <person name="Dougan E. K."/>
            <person name="Thang M."/>
            <person name="Chan C."/>
        </authorList>
    </citation>
    <scope>NUCLEOTIDE SEQUENCE [LARGE SCALE GENOMIC DNA]</scope>
</reference>
<comment type="caution">
    <text evidence="2">The sequence shown here is derived from an EMBL/GenBank/DDBJ whole genome shotgun (WGS) entry which is preliminary data.</text>
</comment>
<gene>
    <name evidence="2" type="ORF">PCOR1329_LOCUS68137</name>
</gene>
<protein>
    <submittedName>
        <fullName evidence="2">Uncharacterized protein</fullName>
    </submittedName>
</protein>
<proteinExistence type="predicted"/>
<feature type="non-terminal residue" evidence="2">
    <location>
        <position position="1"/>
    </location>
</feature>
<sequence>RQDNWLRETHVHYNGVRADAPLQCLGSVRWNSLPQRRAKVCYSAPEEEEEEEEEGEKQGRREESRGKEAGHKQTGQATHFAEDASPETMSNCCAHVRHGRCLQPTSLQLRWTDLPLRKLQTWKATGRRSRLGLPTSRFALREARSANNFALSRRPPRGRRGGRGGGGEGTRTAKREARITSRPRGSPWGGEVAGDRGLGTWTRPCSASVRLCFPAQRPPPGPPTRPLDWCRRARRPQGLGTADHAKDLRAGLSGGQWPVG</sequence>
<evidence type="ECO:0000313" key="2">
    <source>
        <dbReference type="EMBL" id="CAK0886922.1"/>
    </source>
</evidence>
<feature type="region of interest" description="Disordered" evidence="1">
    <location>
        <begin position="42"/>
        <end position="86"/>
    </location>
</feature>
<dbReference type="Proteomes" id="UP001189429">
    <property type="component" value="Unassembled WGS sequence"/>
</dbReference>